<evidence type="ECO:0000256" key="3">
    <source>
        <dbReference type="ARBA" id="ARBA00022475"/>
    </source>
</evidence>
<dbReference type="PIRSF" id="PIRSF004925">
    <property type="entry name" value="HcaT"/>
    <property type="match status" value="1"/>
</dbReference>
<dbReference type="PANTHER" id="PTHR23522:SF10">
    <property type="entry name" value="3-PHENYLPROPIONIC ACID TRANSPORTER-RELATED"/>
    <property type="match status" value="1"/>
</dbReference>
<feature type="transmembrane region" description="Helical" evidence="8">
    <location>
        <begin position="40"/>
        <end position="60"/>
    </location>
</feature>
<accession>A0A509EBQ3</accession>
<dbReference type="EMBL" id="CABFPH010000016">
    <property type="protein sequence ID" value="VUD71054.1"/>
    <property type="molecule type" value="Genomic_DNA"/>
</dbReference>
<sequence>MAASQGFARFLALFGGLYGAYGCLSPLLPNVMAARGLGPAEIGTVLGTATLVRLAAGPLAGRYADAHRAARAVLALAAVGAGLAALAHGPVVGFWPVLMVGLVYAMATAPLAPLADALALAAARGGAAFAYGHVRGAGSAAFIAASAATGWLVEAAGLGAALVAGGVLFLATGALARAVPQANGPRDGSAEDAAGDVSAEARGPDGWRLLLANAPFRRTVLVAALVIGAHALHEAFAMILWLGAGIGAGAAGLLWAESVAAEVLVFLLLGPPTLRRIGPAYALALAAGAGALRWAVMAQTVAIPWLMAAQALHGFSFALLHLACLGLIEGTVPGTLRATALALYGSVGLGLAGALVTLAAGPLFGAFGARAFWGMALLSLCALPLALSLRPR</sequence>
<dbReference type="InterPro" id="IPR024989">
    <property type="entry name" value="MFS_assoc_dom"/>
</dbReference>
<dbReference type="GO" id="GO:0030395">
    <property type="term" value="F:lactose binding"/>
    <property type="evidence" value="ECO:0007669"/>
    <property type="project" value="TreeGrafter"/>
</dbReference>
<dbReference type="Proteomes" id="UP000410984">
    <property type="component" value="Unassembled WGS sequence"/>
</dbReference>
<evidence type="ECO:0000313" key="11">
    <source>
        <dbReference type="Proteomes" id="UP000410984"/>
    </source>
</evidence>
<keyword evidence="4" id="KW-0997">Cell inner membrane</keyword>
<evidence type="ECO:0000256" key="6">
    <source>
        <dbReference type="ARBA" id="ARBA00022989"/>
    </source>
</evidence>
<dbReference type="NCBIfam" id="NF037955">
    <property type="entry name" value="mfs"/>
    <property type="match status" value="1"/>
</dbReference>
<name>A0A509EBQ3_9HYPH</name>
<keyword evidence="3" id="KW-1003">Cell membrane</keyword>
<organism evidence="10 11">
    <name type="scientific">Methylobacterium symbioticum</name>
    <dbReference type="NCBI Taxonomy" id="2584084"/>
    <lineage>
        <taxon>Bacteria</taxon>
        <taxon>Pseudomonadati</taxon>
        <taxon>Pseudomonadota</taxon>
        <taxon>Alphaproteobacteria</taxon>
        <taxon>Hyphomicrobiales</taxon>
        <taxon>Methylobacteriaceae</taxon>
        <taxon>Methylobacterium</taxon>
    </lineage>
</organism>
<evidence type="ECO:0000256" key="5">
    <source>
        <dbReference type="ARBA" id="ARBA00022692"/>
    </source>
</evidence>
<feature type="transmembrane region" description="Helical" evidence="8">
    <location>
        <begin position="340"/>
        <end position="365"/>
    </location>
</feature>
<keyword evidence="2" id="KW-0813">Transport</keyword>
<feature type="transmembrane region" description="Helical" evidence="8">
    <location>
        <begin position="277"/>
        <end position="296"/>
    </location>
</feature>
<evidence type="ECO:0000259" key="9">
    <source>
        <dbReference type="Pfam" id="PF12832"/>
    </source>
</evidence>
<dbReference type="PANTHER" id="PTHR23522">
    <property type="entry name" value="BLL5896 PROTEIN"/>
    <property type="match status" value="1"/>
</dbReference>
<evidence type="ECO:0000256" key="4">
    <source>
        <dbReference type="ARBA" id="ARBA00022519"/>
    </source>
</evidence>
<dbReference type="Pfam" id="PF12832">
    <property type="entry name" value="MFS_1_like"/>
    <property type="match status" value="1"/>
</dbReference>
<comment type="subcellular location">
    <subcellularLocation>
        <location evidence="1">Cell inner membrane</location>
        <topology evidence="1">Multi-pass membrane protein</topology>
    </subcellularLocation>
</comment>
<evidence type="ECO:0000313" key="10">
    <source>
        <dbReference type="EMBL" id="VUD71054.1"/>
    </source>
</evidence>
<dbReference type="Gene3D" id="1.20.1250.20">
    <property type="entry name" value="MFS general substrate transporter like domains"/>
    <property type="match status" value="2"/>
</dbReference>
<feature type="transmembrane region" description="Helical" evidence="8">
    <location>
        <begin position="134"/>
        <end position="153"/>
    </location>
</feature>
<dbReference type="InterPro" id="IPR036259">
    <property type="entry name" value="MFS_trans_sf"/>
</dbReference>
<keyword evidence="5 8" id="KW-0812">Transmembrane</keyword>
<feature type="transmembrane region" description="Helical" evidence="8">
    <location>
        <begin position="72"/>
        <end position="95"/>
    </location>
</feature>
<evidence type="ECO:0000256" key="2">
    <source>
        <dbReference type="ARBA" id="ARBA00022448"/>
    </source>
</evidence>
<feature type="transmembrane region" description="Helical" evidence="8">
    <location>
        <begin position="7"/>
        <end position="28"/>
    </location>
</feature>
<feature type="transmembrane region" description="Helical" evidence="8">
    <location>
        <begin position="159"/>
        <end position="179"/>
    </location>
</feature>
<feature type="transmembrane region" description="Helical" evidence="8">
    <location>
        <begin position="302"/>
        <end position="328"/>
    </location>
</feature>
<feature type="domain" description="Major facilitator superfamily associated" evidence="9">
    <location>
        <begin position="17"/>
        <end position="373"/>
    </location>
</feature>
<feature type="transmembrane region" description="Helical" evidence="8">
    <location>
        <begin position="371"/>
        <end position="389"/>
    </location>
</feature>
<dbReference type="SUPFAM" id="SSF103473">
    <property type="entry name" value="MFS general substrate transporter"/>
    <property type="match status" value="1"/>
</dbReference>
<evidence type="ECO:0000256" key="8">
    <source>
        <dbReference type="SAM" id="Phobius"/>
    </source>
</evidence>
<dbReference type="RefSeq" id="WP_185156792.1">
    <property type="nucleotide sequence ID" value="NZ_CABFPH010000016.1"/>
</dbReference>
<keyword evidence="11" id="KW-1185">Reference proteome</keyword>
<protein>
    <submittedName>
        <fullName evidence="10">Putative 3-phenylpropionic acid transporter</fullName>
    </submittedName>
</protein>
<keyword evidence="6 8" id="KW-1133">Transmembrane helix</keyword>
<evidence type="ECO:0000256" key="7">
    <source>
        <dbReference type="ARBA" id="ARBA00023136"/>
    </source>
</evidence>
<evidence type="ECO:0000256" key="1">
    <source>
        <dbReference type="ARBA" id="ARBA00004429"/>
    </source>
</evidence>
<keyword evidence="7 8" id="KW-0472">Membrane</keyword>
<dbReference type="InterPro" id="IPR026032">
    <property type="entry name" value="HcaT-like"/>
</dbReference>
<gene>
    <name evidence="10" type="primary">hcaT_2</name>
    <name evidence="10" type="ORF">MET9862_01628</name>
</gene>
<proteinExistence type="predicted"/>
<reference evidence="10 11" key="1">
    <citation type="submission" date="2019-06" db="EMBL/GenBank/DDBJ databases">
        <authorList>
            <person name="Rodrigo-Torres L."/>
            <person name="Arahal R. D."/>
            <person name="Lucena T."/>
        </authorList>
    </citation>
    <scope>NUCLEOTIDE SEQUENCE [LARGE SCALE GENOMIC DNA]</scope>
    <source>
        <strain evidence="10 11">SB0023/3</strain>
    </source>
</reference>
<dbReference type="GO" id="GO:0015528">
    <property type="term" value="F:lactose:proton symporter activity"/>
    <property type="evidence" value="ECO:0007669"/>
    <property type="project" value="TreeGrafter"/>
</dbReference>
<dbReference type="GO" id="GO:0005886">
    <property type="term" value="C:plasma membrane"/>
    <property type="evidence" value="ECO:0007669"/>
    <property type="project" value="UniProtKB-SubCell"/>
</dbReference>
<feature type="transmembrane region" description="Helical" evidence="8">
    <location>
        <begin position="220"/>
        <end position="242"/>
    </location>
</feature>
<dbReference type="AlphaFoldDB" id="A0A509EBQ3"/>
<feature type="transmembrane region" description="Helical" evidence="8">
    <location>
        <begin position="248"/>
        <end position="270"/>
    </location>
</feature>
<feature type="transmembrane region" description="Helical" evidence="8">
    <location>
        <begin position="101"/>
        <end position="122"/>
    </location>
</feature>